<sequence length="70" mass="8194">MILKGSRPTSNDALEAVVERDEIRGSLLATFCRYLSICRAVHVRKLYRSASDEFDKDLRCRAVFFRFTHR</sequence>
<dbReference type="EMBL" id="CP024902">
    <property type="protein sequence ID" value="AXF20514.1"/>
    <property type="molecule type" value="Genomic_DNA"/>
</dbReference>
<accession>A0A2Z5MUW9</accession>
<name>A0A2Z5MUW9_BURPY</name>
<dbReference type="Proteomes" id="UP000253104">
    <property type="component" value="Chromosome mHSR5_A"/>
</dbReference>
<proteinExistence type="predicted"/>
<protein>
    <submittedName>
        <fullName evidence="1">Uncharacterized protein</fullName>
    </submittedName>
</protein>
<organism evidence="1 2">
    <name type="scientific">Burkholderia pyrrocinia</name>
    <name type="common">Pseudomonas pyrrocinia</name>
    <dbReference type="NCBI Taxonomy" id="60550"/>
    <lineage>
        <taxon>Bacteria</taxon>
        <taxon>Pseudomonadati</taxon>
        <taxon>Pseudomonadota</taxon>
        <taxon>Betaproteobacteria</taxon>
        <taxon>Burkholderiales</taxon>
        <taxon>Burkholderiaceae</taxon>
        <taxon>Burkholderia</taxon>
        <taxon>Burkholderia cepacia complex</taxon>
    </lineage>
</organism>
<evidence type="ECO:0000313" key="1">
    <source>
        <dbReference type="EMBL" id="AXF20514.1"/>
    </source>
</evidence>
<gene>
    <name evidence="1" type="ORF">CUJ89_08500</name>
</gene>
<dbReference type="AlphaFoldDB" id="A0A2Z5MUW9"/>
<reference evidence="1 2" key="1">
    <citation type="journal article" date="2018" name="ISME J.">
        <title>Involvement of Burkholderiaceae and sulfurous volatiles in disease-suppressive soils.</title>
        <authorList>
            <person name="Carrion V.J."/>
            <person name="Cordovez V."/>
            <person name="Tyc O."/>
            <person name="Etalo D.W."/>
            <person name="de Bruijn I."/>
            <person name="de Jager V.C."/>
            <person name="Medema M.H."/>
            <person name="Eberl L."/>
            <person name="Raaijmakers J.M."/>
        </authorList>
    </citation>
    <scope>NUCLEOTIDE SEQUENCE [LARGE SCALE GENOMIC DNA]</scope>
    <source>
        <strain evidence="2">mHSR5</strain>
    </source>
</reference>
<evidence type="ECO:0000313" key="2">
    <source>
        <dbReference type="Proteomes" id="UP000253104"/>
    </source>
</evidence>